<protein>
    <recommendedName>
        <fullName evidence="7">TM2 domain-containing protein</fullName>
    </recommendedName>
</protein>
<accession>A0AA91VG51</accession>
<comment type="caution">
    <text evidence="8">The sequence shown here is derived from an EMBL/GenBank/DDBJ whole genome shotgun (WGS) entry which is preliminary data.</text>
</comment>
<evidence type="ECO:0000313" key="8">
    <source>
        <dbReference type="EMBL" id="PED83988.1"/>
    </source>
</evidence>
<dbReference type="RefSeq" id="WP_097895815.1">
    <property type="nucleotide sequence ID" value="NZ_NVOR01000010.1"/>
</dbReference>
<evidence type="ECO:0000256" key="6">
    <source>
        <dbReference type="SAM" id="Phobius"/>
    </source>
</evidence>
<name>A0AA91VG51_9BACI</name>
<feature type="transmembrane region" description="Helical" evidence="6">
    <location>
        <begin position="7"/>
        <end position="24"/>
    </location>
</feature>
<evidence type="ECO:0000259" key="7">
    <source>
        <dbReference type="Pfam" id="PF05154"/>
    </source>
</evidence>
<dbReference type="InterPro" id="IPR050932">
    <property type="entry name" value="TM2D1-3-like"/>
</dbReference>
<proteinExistence type="predicted"/>
<comment type="subcellular location">
    <subcellularLocation>
        <location evidence="1">Membrane</location>
        <topology evidence="1">Multi-pass membrane protein</topology>
    </subcellularLocation>
</comment>
<feature type="region of interest" description="Disordered" evidence="5">
    <location>
        <begin position="104"/>
        <end position="127"/>
    </location>
</feature>
<dbReference type="AlphaFoldDB" id="A0AA91VG51"/>
<feature type="transmembrane region" description="Helical" evidence="6">
    <location>
        <begin position="30"/>
        <end position="51"/>
    </location>
</feature>
<evidence type="ECO:0000256" key="5">
    <source>
        <dbReference type="SAM" id="MobiDB-lite"/>
    </source>
</evidence>
<evidence type="ECO:0000313" key="9">
    <source>
        <dbReference type="Proteomes" id="UP000221020"/>
    </source>
</evidence>
<sequence length="127" mass="13712">MKSKGIAYLLHIFLGVFGAGRFYVGDIGMGILNLLTAGGFGILWIIDLFLLSGRVDYKNAMFMARQASTHVQAQAQTNSTNVNNNNNTVNVTIDATALQNLQTAAAQPQATPAEQPNDEINLTKSRL</sequence>
<feature type="compositionally biased region" description="Polar residues" evidence="5">
    <location>
        <begin position="118"/>
        <end position="127"/>
    </location>
</feature>
<keyword evidence="4 6" id="KW-0472">Membrane</keyword>
<evidence type="ECO:0000256" key="4">
    <source>
        <dbReference type="ARBA" id="ARBA00023136"/>
    </source>
</evidence>
<evidence type="ECO:0000256" key="3">
    <source>
        <dbReference type="ARBA" id="ARBA00022989"/>
    </source>
</evidence>
<dbReference type="EMBL" id="NVOR01000010">
    <property type="protein sequence ID" value="PED83988.1"/>
    <property type="molecule type" value="Genomic_DNA"/>
</dbReference>
<keyword evidence="2 6" id="KW-0812">Transmembrane</keyword>
<gene>
    <name evidence="8" type="ORF">CON65_03685</name>
</gene>
<dbReference type="GO" id="GO:0016020">
    <property type="term" value="C:membrane"/>
    <property type="evidence" value="ECO:0007669"/>
    <property type="project" value="UniProtKB-SubCell"/>
</dbReference>
<dbReference type="Proteomes" id="UP000221020">
    <property type="component" value="Unassembled WGS sequence"/>
</dbReference>
<dbReference type="PANTHER" id="PTHR21016:SF25">
    <property type="entry name" value="TM2 DOMAIN-CONTAINING PROTEIN DDB_G0277895-RELATED"/>
    <property type="match status" value="1"/>
</dbReference>
<keyword evidence="3 6" id="KW-1133">Transmembrane helix</keyword>
<dbReference type="Pfam" id="PF05154">
    <property type="entry name" value="TM2"/>
    <property type="match status" value="1"/>
</dbReference>
<organism evidence="8 9">
    <name type="scientific">Bacillus pseudomycoides</name>
    <dbReference type="NCBI Taxonomy" id="64104"/>
    <lineage>
        <taxon>Bacteria</taxon>
        <taxon>Bacillati</taxon>
        <taxon>Bacillota</taxon>
        <taxon>Bacilli</taxon>
        <taxon>Bacillales</taxon>
        <taxon>Bacillaceae</taxon>
        <taxon>Bacillus</taxon>
        <taxon>Bacillus cereus group</taxon>
    </lineage>
</organism>
<feature type="domain" description="TM2" evidence="7">
    <location>
        <begin position="2"/>
        <end position="49"/>
    </location>
</feature>
<reference evidence="8 9" key="1">
    <citation type="submission" date="2017-09" db="EMBL/GenBank/DDBJ databases">
        <title>Large-scale bioinformatics analysis of Bacillus genomes uncovers conserved roles of natural products in bacterial physiology.</title>
        <authorList>
            <consortium name="Agbiome Team Llc"/>
            <person name="Bleich R.M."/>
            <person name="Grubbs K.J."/>
            <person name="Santa Maria K.C."/>
            <person name="Allen S.E."/>
            <person name="Farag S."/>
            <person name="Shank E.A."/>
            <person name="Bowers A."/>
        </authorList>
    </citation>
    <scope>NUCLEOTIDE SEQUENCE [LARGE SCALE GENOMIC DNA]</scope>
    <source>
        <strain evidence="8 9">AFS092012</strain>
    </source>
</reference>
<evidence type="ECO:0000256" key="1">
    <source>
        <dbReference type="ARBA" id="ARBA00004141"/>
    </source>
</evidence>
<feature type="compositionally biased region" description="Low complexity" evidence="5">
    <location>
        <begin position="104"/>
        <end position="115"/>
    </location>
</feature>
<dbReference type="PANTHER" id="PTHR21016">
    <property type="entry name" value="BETA-AMYLOID BINDING PROTEIN-RELATED"/>
    <property type="match status" value="1"/>
</dbReference>
<evidence type="ECO:0000256" key="2">
    <source>
        <dbReference type="ARBA" id="ARBA00022692"/>
    </source>
</evidence>
<dbReference type="InterPro" id="IPR007829">
    <property type="entry name" value="TM2"/>
</dbReference>